<dbReference type="EMBL" id="BLRX01000204">
    <property type="protein sequence ID" value="GFP25793.1"/>
    <property type="molecule type" value="Genomic_DNA"/>
</dbReference>
<feature type="binding site" evidence="9">
    <location>
        <position position="311"/>
    </location>
    <ligand>
        <name>DNA</name>
        <dbReference type="ChEBI" id="CHEBI:16991"/>
    </ligand>
</feature>
<evidence type="ECO:0000256" key="1">
    <source>
        <dbReference type="ARBA" id="ARBA00022490"/>
    </source>
</evidence>
<feature type="binding site" evidence="9">
    <location>
        <position position="66"/>
    </location>
    <ligand>
        <name>ATP</name>
        <dbReference type="ChEBI" id="CHEBI:30616"/>
    </ligand>
</feature>
<gene>
    <name evidence="9" type="primary">ruvB</name>
    <name evidence="11" type="ORF">HKBW3S25_01274</name>
</gene>
<comment type="function">
    <text evidence="9">The RuvA-RuvB-RuvC complex processes Holliday junction (HJ) DNA during genetic recombination and DNA repair, while the RuvA-RuvB complex plays an important role in the rescue of blocked DNA replication forks via replication fork reversal (RFR). RuvA specifically binds to HJ cruciform DNA, conferring on it an open structure. The RuvB hexamer acts as an ATP-dependent pump, pulling dsDNA into and through the RuvAB complex. RuvB forms 2 homohexamers on either side of HJ DNA bound by 1 or 2 RuvA tetramers; 4 subunits per hexamer contact DNA at a time. Coordinated motions by a converter formed by DNA-disengaged RuvB subunits stimulates ATP hydrolysis and nucleotide exchange. Immobilization of the converter enables RuvB to convert the ATP-contained energy into a lever motion, pulling 2 nucleotides of DNA out of the RuvA tetramer per ATP hydrolyzed, thus driving DNA branch migration. The RuvB motors rotate together with the DNA substrate, which together with the progressing nucleotide cycle form the mechanistic basis for DNA recombination by continuous HJ branch migration. Branch migration allows RuvC to scan DNA until it finds its consensus sequence, where it cleaves and resolves cruciform DNA.</text>
</comment>
<keyword evidence="4 9" id="KW-0378">Hydrolase</keyword>
<dbReference type="GO" id="GO:0006310">
    <property type="term" value="P:DNA recombination"/>
    <property type="evidence" value="ECO:0007669"/>
    <property type="project" value="UniProtKB-UniRule"/>
</dbReference>
<name>A0A6V8P0K3_9ACTN</name>
<dbReference type="InterPro" id="IPR041445">
    <property type="entry name" value="AAA_lid_4"/>
</dbReference>
<feature type="binding site" evidence="9">
    <location>
        <position position="316"/>
    </location>
    <ligand>
        <name>DNA</name>
        <dbReference type="ChEBI" id="CHEBI:16991"/>
    </ligand>
</feature>
<dbReference type="NCBIfam" id="TIGR00635">
    <property type="entry name" value="ruvB"/>
    <property type="match status" value="1"/>
</dbReference>
<evidence type="ECO:0000256" key="6">
    <source>
        <dbReference type="ARBA" id="ARBA00023125"/>
    </source>
</evidence>
<evidence type="ECO:0000256" key="7">
    <source>
        <dbReference type="ARBA" id="ARBA00023172"/>
    </source>
</evidence>
<feature type="binding site" evidence="9">
    <location>
        <position position="21"/>
    </location>
    <ligand>
        <name>ATP</name>
        <dbReference type="ChEBI" id="CHEBI:30616"/>
    </ligand>
</feature>
<dbReference type="CDD" id="cd00009">
    <property type="entry name" value="AAA"/>
    <property type="match status" value="1"/>
</dbReference>
<evidence type="ECO:0000256" key="5">
    <source>
        <dbReference type="ARBA" id="ARBA00022840"/>
    </source>
</evidence>
<dbReference type="GO" id="GO:0048476">
    <property type="term" value="C:Holliday junction resolvase complex"/>
    <property type="evidence" value="ECO:0007669"/>
    <property type="project" value="UniProtKB-UniRule"/>
</dbReference>
<evidence type="ECO:0000256" key="2">
    <source>
        <dbReference type="ARBA" id="ARBA00022741"/>
    </source>
</evidence>
<dbReference type="SUPFAM" id="SSF52540">
    <property type="entry name" value="P-loop containing nucleoside triphosphate hydrolases"/>
    <property type="match status" value="1"/>
</dbReference>
<organism evidence="11 12">
    <name type="scientific">Candidatus Hakubella thermalkaliphila</name>
    <dbReference type="NCBI Taxonomy" id="2754717"/>
    <lineage>
        <taxon>Bacteria</taxon>
        <taxon>Bacillati</taxon>
        <taxon>Actinomycetota</taxon>
        <taxon>Actinomycetota incertae sedis</taxon>
        <taxon>Candidatus Hakubellales</taxon>
        <taxon>Candidatus Hakubellaceae</taxon>
        <taxon>Candidatus Hakubella</taxon>
    </lineage>
</organism>
<keyword evidence="7 9" id="KW-0233">DNA recombination</keyword>
<keyword evidence="5 9" id="KW-0067">ATP-binding</keyword>
<sequence>MEERVTSATLREEEIELDRSLRPKYLREFVGQERIKENLSIFIEAAKIRGEALDHVLLSGPPGLGKTTLAGIIANELGVNFRITSGPALENKKDLAAMLTNLESSDVFFIDEIHRLNRAVEEILYPALEDCVMDIIIGKGPSARSLRFDLQPFTLIGATTRSGLITSPLRDRFGVNIRLDYYSTDDLMEIVLRSARILGVEIDGEGGRELARRSRGTPRIVNRLLKRVWDYSMVKAHGRIDKDIAMEALQMLQVDEIGLDSLDHKLLSTLIEKFGGGPVGLGTLAISVGEETITLEDVYEPYLVQVGFIQRTPRGRIATSRAYQHLGLAEEGKLF</sequence>
<dbReference type="SUPFAM" id="SSF46785">
    <property type="entry name" value="Winged helix' DNA-binding domain"/>
    <property type="match status" value="1"/>
</dbReference>
<feature type="binding site" evidence="9">
    <location>
        <position position="63"/>
    </location>
    <ligand>
        <name>ATP</name>
        <dbReference type="ChEBI" id="CHEBI:30616"/>
    </ligand>
</feature>
<dbReference type="Pfam" id="PF17864">
    <property type="entry name" value="AAA_lid_4"/>
    <property type="match status" value="1"/>
</dbReference>
<feature type="binding site" evidence="9">
    <location>
        <position position="182"/>
    </location>
    <ligand>
        <name>ATP</name>
        <dbReference type="ChEBI" id="CHEBI:30616"/>
    </ligand>
</feature>
<evidence type="ECO:0000256" key="8">
    <source>
        <dbReference type="ARBA" id="ARBA00023204"/>
    </source>
</evidence>
<feature type="binding site" evidence="9">
    <location>
        <position position="172"/>
    </location>
    <ligand>
        <name>ATP</name>
        <dbReference type="ChEBI" id="CHEBI:30616"/>
    </ligand>
</feature>
<dbReference type="NCBIfam" id="NF000868">
    <property type="entry name" value="PRK00080.1"/>
    <property type="match status" value="1"/>
</dbReference>
<feature type="binding site" evidence="9">
    <location>
        <position position="67"/>
    </location>
    <ligand>
        <name>Mg(2+)</name>
        <dbReference type="ChEBI" id="CHEBI:18420"/>
    </ligand>
</feature>
<keyword evidence="1 9" id="KW-0963">Cytoplasm</keyword>
<dbReference type="InterPro" id="IPR027417">
    <property type="entry name" value="P-loop_NTPase"/>
</dbReference>
<feature type="binding site" evidence="9">
    <location>
        <position position="67"/>
    </location>
    <ligand>
        <name>ATP</name>
        <dbReference type="ChEBI" id="CHEBI:30616"/>
    </ligand>
</feature>
<feature type="binding site" evidence="9">
    <location>
        <position position="68"/>
    </location>
    <ligand>
        <name>ATP</name>
        <dbReference type="ChEBI" id="CHEBI:30616"/>
    </ligand>
</feature>
<feature type="domain" description="AAA+ ATPase" evidence="10">
    <location>
        <begin position="52"/>
        <end position="183"/>
    </location>
</feature>
<dbReference type="HAMAP" id="MF_00016">
    <property type="entry name" value="DNA_HJ_migration_RuvB"/>
    <property type="match status" value="1"/>
</dbReference>
<dbReference type="EC" id="3.6.4.-" evidence="9"/>
<keyword evidence="6 9" id="KW-0238">DNA-binding</keyword>
<dbReference type="Proteomes" id="UP000543224">
    <property type="component" value="Unassembled WGS sequence"/>
</dbReference>
<dbReference type="GO" id="GO:0005524">
    <property type="term" value="F:ATP binding"/>
    <property type="evidence" value="ECO:0007669"/>
    <property type="project" value="UniProtKB-UniRule"/>
</dbReference>
<dbReference type="PANTHER" id="PTHR42848">
    <property type="match status" value="1"/>
</dbReference>
<evidence type="ECO:0000313" key="11">
    <source>
        <dbReference type="EMBL" id="GFP25793.1"/>
    </source>
</evidence>
<dbReference type="GO" id="GO:0000400">
    <property type="term" value="F:four-way junction DNA binding"/>
    <property type="evidence" value="ECO:0007669"/>
    <property type="project" value="UniProtKB-UniRule"/>
</dbReference>
<feature type="region of interest" description="Head domain (RuvB-H)" evidence="9">
    <location>
        <begin position="256"/>
        <end position="335"/>
    </location>
</feature>
<feature type="binding site" evidence="9">
    <location>
        <position position="219"/>
    </location>
    <ligand>
        <name>ATP</name>
        <dbReference type="ChEBI" id="CHEBI:30616"/>
    </ligand>
</feature>
<dbReference type="GO" id="GO:0006281">
    <property type="term" value="P:DNA repair"/>
    <property type="evidence" value="ECO:0007669"/>
    <property type="project" value="UniProtKB-UniRule"/>
</dbReference>
<evidence type="ECO:0000256" key="4">
    <source>
        <dbReference type="ARBA" id="ARBA00022801"/>
    </source>
</evidence>
<feature type="region of interest" description="Large ATPase domain (RuvB-L)" evidence="9">
    <location>
        <begin position="2"/>
        <end position="182"/>
    </location>
</feature>
<accession>A0A6V8P0K3</accession>
<dbReference type="Pfam" id="PF05496">
    <property type="entry name" value="RuvB_N"/>
    <property type="match status" value="1"/>
</dbReference>
<feature type="region of interest" description="Small ATPAse domain (RuvB-S)" evidence="9">
    <location>
        <begin position="183"/>
        <end position="253"/>
    </location>
</feature>
<reference evidence="11 12" key="1">
    <citation type="journal article" date="2020" name="Front. Microbiol.">
        <title>Single-cell genomics of novel Actinobacteria with the Wood-Ljungdahl pathway discovered in a serpentinizing system.</title>
        <authorList>
            <person name="Merino N."/>
            <person name="Kawai M."/>
            <person name="Boyd E.S."/>
            <person name="Colman D.R."/>
            <person name="McGlynn S.E."/>
            <person name="Nealson K.H."/>
            <person name="Kurokawa K."/>
            <person name="Hongoh Y."/>
        </authorList>
    </citation>
    <scope>NUCLEOTIDE SEQUENCE [LARGE SCALE GENOMIC DNA]</scope>
    <source>
        <strain evidence="11 12">S25</strain>
    </source>
</reference>
<comment type="similarity">
    <text evidence="9">Belongs to the RuvB family.</text>
</comment>
<dbReference type="GO" id="GO:0009378">
    <property type="term" value="F:four-way junction helicase activity"/>
    <property type="evidence" value="ECO:0007669"/>
    <property type="project" value="InterPro"/>
</dbReference>
<dbReference type="Gene3D" id="1.10.8.60">
    <property type="match status" value="1"/>
</dbReference>
<dbReference type="InterPro" id="IPR036388">
    <property type="entry name" value="WH-like_DNA-bd_sf"/>
</dbReference>
<evidence type="ECO:0000256" key="3">
    <source>
        <dbReference type="ARBA" id="ARBA00022763"/>
    </source>
</evidence>
<dbReference type="Pfam" id="PF05491">
    <property type="entry name" value="WHD_RuvB"/>
    <property type="match status" value="1"/>
</dbReference>
<comment type="caution">
    <text evidence="9">Lacks conserved residue(s) required for the propagation of feature annotation.</text>
</comment>
<dbReference type="PANTHER" id="PTHR42848:SF1">
    <property type="entry name" value="HOLLIDAY JUNCTION BRANCH MIGRATION COMPLEX SUBUNIT RUVB"/>
    <property type="match status" value="1"/>
</dbReference>
<comment type="caution">
    <text evidence="11">The sequence shown here is derived from an EMBL/GenBank/DDBJ whole genome shotgun (WGS) entry which is preliminary data.</text>
</comment>
<dbReference type="InterPro" id="IPR003593">
    <property type="entry name" value="AAA+_ATPase"/>
</dbReference>
<comment type="subunit">
    <text evidence="9">Homohexamer. Forms an RuvA(8)-RuvB(12)-Holliday junction (HJ) complex. HJ DNA is sandwiched between 2 RuvA tetramers; dsDNA enters through RuvA and exits via RuvB. An RuvB hexamer assembles on each DNA strand where it exits the tetramer. Each RuvB hexamer is contacted by two RuvA subunits (via domain III) on 2 adjacent RuvB subunits; this complex drives branch migration. In the full resolvosome a probable DNA-RuvA(4)-RuvB(12)-RuvC(2) complex forms which resolves the HJ.</text>
</comment>
<dbReference type="GO" id="GO:0005737">
    <property type="term" value="C:cytoplasm"/>
    <property type="evidence" value="ECO:0007669"/>
    <property type="project" value="UniProtKB-SubCell"/>
</dbReference>
<comment type="catalytic activity">
    <reaction evidence="9">
        <text>ATP + H2O = ADP + phosphate + H(+)</text>
        <dbReference type="Rhea" id="RHEA:13065"/>
        <dbReference type="ChEBI" id="CHEBI:15377"/>
        <dbReference type="ChEBI" id="CHEBI:15378"/>
        <dbReference type="ChEBI" id="CHEBI:30616"/>
        <dbReference type="ChEBI" id="CHEBI:43474"/>
        <dbReference type="ChEBI" id="CHEBI:456216"/>
    </reaction>
</comment>
<comment type="subcellular location">
    <subcellularLocation>
        <location evidence="9">Cytoplasm</location>
    </subcellularLocation>
</comment>
<evidence type="ECO:0000256" key="9">
    <source>
        <dbReference type="HAMAP-Rule" id="MF_00016"/>
    </source>
</evidence>
<dbReference type="InterPro" id="IPR008824">
    <property type="entry name" value="RuvB-like_N"/>
</dbReference>
<dbReference type="InterPro" id="IPR004605">
    <property type="entry name" value="DNA_helicase_Holl-junc_RuvB"/>
</dbReference>
<feature type="binding site" evidence="9">
    <location>
        <position position="22"/>
    </location>
    <ligand>
        <name>ATP</name>
        <dbReference type="ChEBI" id="CHEBI:30616"/>
    </ligand>
</feature>
<keyword evidence="8 9" id="KW-0234">DNA repair</keyword>
<dbReference type="GO" id="GO:0016787">
    <property type="term" value="F:hydrolase activity"/>
    <property type="evidence" value="ECO:0007669"/>
    <property type="project" value="UniProtKB-KW"/>
</dbReference>
<dbReference type="Gene3D" id="3.40.50.300">
    <property type="entry name" value="P-loop containing nucleotide triphosphate hydrolases"/>
    <property type="match status" value="1"/>
</dbReference>
<dbReference type="AlphaFoldDB" id="A0A6V8P0K3"/>
<protein>
    <recommendedName>
        <fullName evidence="9">Holliday junction branch migration complex subunit RuvB</fullName>
        <ecNumber evidence="9">3.6.4.-</ecNumber>
    </recommendedName>
</protein>
<dbReference type="Gene3D" id="1.10.10.10">
    <property type="entry name" value="Winged helix-like DNA-binding domain superfamily/Winged helix DNA-binding domain"/>
    <property type="match status" value="1"/>
</dbReference>
<evidence type="ECO:0000313" key="12">
    <source>
        <dbReference type="Proteomes" id="UP000543224"/>
    </source>
</evidence>
<dbReference type="InterPro" id="IPR036390">
    <property type="entry name" value="WH_DNA-bd_sf"/>
</dbReference>
<comment type="domain">
    <text evidence="9">Has 3 domains, the large (RuvB-L) and small ATPase (RuvB-S) domains and the C-terminal head (RuvB-H) domain. The head domain binds DNA, while the ATPase domains jointly bind ATP, ADP or are empty depending on the state of the subunit in the translocation cycle. During a single DNA translocation step the structure of each domain remains the same, but their relative positions change.</text>
</comment>
<dbReference type="InterPro" id="IPR008823">
    <property type="entry name" value="RuvB_wg_C"/>
</dbReference>
<keyword evidence="3 9" id="KW-0227">DNA damage</keyword>
<keyword evidence="11" id="KW-0347">Helicase</keyword>
<dbReference type="SMART" id="SM00382">
    <property type="entry name" value="AAA"/>
    <property type="match status" value="1"/>
</dbReference>
<keyword evidence="2 9" id="KW-0547">Nucleotide-binding</keyword>
<proteinExistence type="inferred from homology"/>
<evidence type="ECO:0000259" key="10">
    <source>
        <dbReference type="SMART" id="SM00382"/>
    </source>
</evidence>